<accession>A0A7G5BWQ3</accession>
<dbReference type="AlphaFoldDB" id="A0A7G5BWQ3"/>
<keyword evidence="1" id="KW-0732">Signal</keyword>
<dbReference type="Proteomes" id="UP000515679">
    <property type="component" value="Chromosome"/>
</dbReference>
<evidence type="ECO:0000313" key="3">
    <source>
        <dbReference type="Proteomes" id="UP000515679"/>
    </source>
</evidence>
<protein>
    <recommendedName>
        <fullName evidence="4">Tetratricopeptide repeat protein</fullName>
    </recommendedName>
</protein>
<gene>
    <name evidence="2" type="ORF">FPL14_09420</name>
</gene>
<feature type="signal peptide" evidence="1">
    <location>
        <begin position="1"/>
        <end position="30"/>
    </location>
</feature>
<dbReference type="Gene3D" id="1.25.40.10">
    <property type="entry name" value="Tetratricopeptide repeat domain"/>
    <property type="match status" value="1"/>
</dbReference>
<evidence type="ECO:0000256" key="1">
    <source>
        <dbReference type="SAM" id="SignalP"/>
    </source>
</evidence>
<evidence type="ECO:0000313" key="2">
    <source>
        <dbReference type="EMBL" id="QMV41387.1"/>
    </source>
</evidence>
<sequence>MKYWKRWTLSFTLAIFALLSVQIAPGTANSEESFEPIMLSELKGGQELFEPISKFIKDSLELSEEDASAITTGTVYEVDLGNYPKGYTRQFLSFVYNYEWIELVLVTANEDASSIKLLNRAVSSDAGDMFLNTAKLEFSTAGNHVYIWTQSPYSAYESYVDLEWAGDTFYVAEHEFDDPTKLYFEEKAQLVKAKDIEGLIAQYDSMFPLYPSFYESNFTLAAPALKLAHQKALQVQKKDVKKAIKYLEYGLDQYGDAFGIWGYTVGTLKKTDIVGNPDDSNYRESRLTLSAYVGILNDYGYFLSLAGRNKEAQPILANVIKLVPSRTVAYLNIADVEWTLGQKTAAKAHYKQYWKLLGSKASTIAPKRVKDRMK</sequence>
<organism evidence="2 3">
    <name type="scientific">Cohnella cholangitidis</name>
    <dbReference type="NCBI Taxonomy" id="2598458"/>
    <lineage>
        <taxon>Bacteria</taxon>
        <taxon>Bacillati</taxon>
        <taxon>Bacillota</taxon>
        <taxon>Bacilli</taxon>
        <taxon>Bacillales</taxon>
        <taxon>Paenibacillaceae</taxon>
        <taxon>Cohnella</taxon>
    </lineage>
</organism>
<dbReference type="RefSeq" id="WP_182302747.1">
    <property type="nucleotide sequence ID" value="NZ_CP041969.1"/>
</dbReference>
<reference evidence="2 3" key="1">
    <citation type="submission" date="2019-07" db="EMBL/GenBank/DDBJ databases">
        <authorList>
            <person name="Kim J.K."/>
            <person name="Cheong H.-M."/>
            <person name="Choi Y."/>
            <person name="Hwang K.J."/>
            <person name="Lee S."/>
            <person name="Choi C."/>
        </authorList>
    </citation>
    <scope>NUCLEOTIDE SEQUENCE [LARGE SCALE GENOMIC DNA]</scope>
    <source>
        <strain evidence="2 3">KS 22</strain>
    </source>
</reference>
<evidence type="ECO:0008006" key="4">
    <source>
        <dbReference type="Google" id="ProtNLM"/>
    </source>
</evidence>
<keyword evidence="3" id="KW-1185">Reference proteome</keyword>
<dbReference type="EMBL" id="CP041969">
    <property type="protein sequence ID" value="QMV41387.1"/>
    <property type="molecule type" value="Genomic_DNA"/>
</dbReference>
<feature type="chain" id="PRO_5028850187" description="Tetratricopeptide repeat protein" evidence="1">
    <location>
        <begin position="31"/>
        <end position="374"/>
    </location>
</feature>
<dbReference type="KEGG" id="cchl:FPL14_09420"/>
<proteinExistence type="predicted"/>
<dbReference type="InterPro" id="IPR011990">
    <property type="entry name" value="TPR-like_helical_dom_sf"/>
</dbReference>
<name>A0A7G5BWQ3_9BACL</name>
<dbReference type="SUPFAM" id="SSF48452">
    <property type="entry name" value="TPR-like"/>
    <property type="match status" value="1"/>
</dbReference>